<dbReference type="SMART" id="SM00387">
    <property type="entry name" value="HATPase_c"/>
    <property type="match status" value="1"/>
</dbReference>
<comment type="caution">
    <text evidence="11">The sequence shown here is derived from an EMBL/GenBank/DDBJ whole genome shotgun (WGS) entry which is preliminary data.</text>
</comment>
<comment type="subcellular location">
    <subcellularLocation>
        <location evidence="2">Cell membrane</location>
        <topology evidence="2">Multi-pass membrane protein</topology>
    </subcellularLocation>
</comment>
<evidence type="ECO:0000256" key="1">
    <source>
        <dbReference type="ARBA" id="ARBA00000085"/>
    </source>
</evidence>
<dbReference type="GO" id="GO:0004721">
    <property type="term" value="F:phosphoprotein phosphatase activity"/>
    <property type="evidence" value="ECO:0007669"/>
    <property type="project" value="TreeGrafter"/>
</dbReference>
<dbReference type="InterPro" id="IPR004358">
    <property type="entry name" value="Sig_transdc_His_kin-like_C"/>
</dbReference>
<dbReference type="EC" id="2.7.13.3" evidence="3"/>
<dbReference type="GO" id="GO:0016036">
    <property type="term" value="P:cellular response to phosphate starvation"/>
    <property type="evidence" value="ECO:0007669"/>
    <property type="project" value="TreeGrafter"/>
</dbReference>
<dbReference type="CDD" id="cd00075">
    <property type="entry name" value="HATPase"/>
    <property type="match status" value="1"/>
</dbReference>
<feature type="domain" description="Histidine kinase" evidence="10">
    <location>
        <begin position="1"/>
        <end position="165"/>
    </location>
</feature>
<dbReference type="FunFam" id="3.30.565.10:FF:000006">
    <property type="entry name" value="Sensor histidine kinase WalK"/>
    <property type="match status" value="1"/>
</dbReference>
<accession>A0A9J6RF28</accession>
<dbReference type="GO" id="GO:0005524">
    <property type="term" value="F:ATP binding"/>
    <property type="evidence" value="ECO:0007669"/>
    <property type="project" value="UniProtKB-KW"/>
</dbReference>
<dbReference type="PROSITE" id="PS50109">
    <property type="entry name" value="HIS_KIN"/>
    <property type="match status" value="1"/>
</dbReference>
<name>A0A9J6RF28_9BACI</name>
<dbReference type="PRINTS" id="PR00344">
    <property type="entry name" value="BCTRLSENSOR"/>
</dbReference>
<reference evidence="11" key="1">
    <citation type="submission" date="2022-11" db="EMBL/GenBank/DDBJ databases">
        <title>WGS of Natronobacillus azotifigens 24KS-1, an anaerobic diazotrophic haloalkaliphile from soda-rich habitats.</title>
        <authorList>
            <person name="Sorokin D.Y."/>
            <person name="Merkel A.Y."/>
        </authorList>
    </citation>
    <scope>NUCLEOTIDE SEQUENCE</scope>
    <source>
        <strain evidence="11">24KS-1</strain>
    </source>
</reference>
<keyword evidence="12" id="KW-1185">Reference proteome</keyword>
<keyword evidence="8 11" id="KW-0067">ATP-binding</keyword>
<organism evidence="11 12">
    <name type="scientific">Natronobacillus azotifigens</name>
    <dbReference type="NCBI Taxonomy" id="472978"/>
    <lineage>
        <taxon>Bacteria</taxon>
        <taxon>Bacillati</taxon>
        <taxon>Bacillota</taxon>
        <taxon>Bacilli</taxon>
        <taxon>Bacillales</taxon>
        <taxon>Bacillaceae</taxon>
        <taxon>Natronobacillus</taxon>
    </lineage>
</organism>
<dbReference type="InterPro" id="IPR050351">
    <property type="entry name" value="BphY/WalK/GraS-like"/>
</dbReference>
<keyword evidence="9" id="KW-0902">Two-component regulatory system</keyword>
<keyword evidence="7" id="KW-0418">Kinase</keyword>
<dbReference type="GO" id="GO:0000155">
    <property type="term" value="F:phosphorelay sensor kinase activity"/>
    <property type="evidence" value="ECO:0007669"/>
    <property type="project" value="TreeGrafter"/>
</dbReference>
<keyword evidence="5" id="KW-0808">Transferase</keyword>
<evidence type="ECO:0000256" key="4">
    <source>
        <dbReference type="ARBA" id="ARBA00022553"/>
    </source>
</evidence>
<dbReference type="RefSeq" id="WP_268780935.1">
    <property type="nucleotide sequence ID" value="NZ_JAPRAT010000029.1"/>
</dbReference>
<keyword evidence="4" id="KW-0597">Phosphoprotein</keyword>
<keyword evidence="6" id="KW-0547">Nucleotide-binding</keyword>
<dbReference type="Proteomes" id="UP001084197">
    <property type="component" value="Unassembled WGS sequence"/>
</dbReference>
<dbReference type="InterPro" id="IPR005467">
    <property type="entry name" value="His_kinase_dom"/>
</dbReference>
<comment type="catalytic activity">
    <reaction evidence="1">
        <text>ATP + protein L-histidine = ADP + protein N-phospho-L-histidine.</text>
        <dbReference type="EC" id="2.7.13.3"/>
    </reaction>
</comment>
<dbReference type="SUPFAM" id="SSF55874">
    <property type="entry name" value="ATPase domain of HSP90 chaperone/DNA topoisomerase II/histidine kinase"/>
    <property type="match status" value="1"/>
</dbReference>
<evidence type="ECO:0000256" key="8">
    <source>
        <dbReference type="ARBA" id="ARBA00022840"/>
    </source>
</evidence>
<dbReference type="Gene3D" id="3.30.565.10">
    <property type="entry name" value="Histidine kinase-like ATPase, C-terminal domain"/>
    <property type="match status" value="1"/>
</dbReference>
<evidence type="ECO:0000256" key="6">
    <source>
        <dbReference type="ARBA" id="ARBA00022741"/>
    </source>
</evidence>
<evidence type="ECO:0000313" key="12">
    <source>
        <dbReference type="Proteomes" id="UP001084197"/>
    </source>
</evidence>
<dbReference type="GO" id="GO:0005886">
    <property type="term" value="C:plasma membrane"/>
    <property type="evidence" value="ECO:0007669"/>
    <property type="project" value="UniProtKB-SubCell"/>
</dbReference>
<dbReference type="InterPro" id="IPR003594">
    <property type="entry name" value="HATPase_dom"/>
</dbReference>
<dbReference type="InterPro" id="IPR036890">
    <property type="entry name" value="HATPase_C_sf"/>
</dbReference>
<proteinExistence type="predicted"/>
<evidence type="ECO:0000256" key="2">
    <source>
        <dbReference type="ARBA" id="ARBA00004651"/>
    </source>
</evidence>
<dbReference type="AlphaFoldDB" id="A0A9J6RF28"/>
<dbReference type="Pfam" id="PF02518">
    <property type="entry name" value="HATPase_c"/>
    <property type="match status" value="1"/>
</dbReference>
<evidence type="ECO:0000256" key="3">
    <source>
        <dbReference type="ARBA" id="ARBA00012438"/>
    </source>
</evidence>
<dbReference type="PANTHER" id="PTHR45453">
    <property type="entry name" value="PHOSPHATE REGULON SENSOR PROTEIN PHOR"/>
    <property type="match status" value="1"/>
</dbReference>
<protein>
    <recommendedName>
        <fullName evidence="3">histidine kinase</fullName>
        <ecNumber evidence="3">2.7.13.3</ecNumber>
    </recommendedName>
</protein>
<evidence type="ECO:0000256" key="5">
    <source>
        <dbReference type="ARBA" id="ARBA00022679"/>
    </source>
</evidence>
<evidence type="ECO:0000256" key="9">
    <source>
        <dbReference type="ARBA" id="ARBA00023012"/>
    </source>
</evidence>
<evidence type="ECO:0000259" key="10">
    <source>
        <dbReference type="PROSITE" id="PS50109"/>
    </source>
</evidence>
<evidence type="ECO:0000313" key="11">
    <source>
        <dbReference type="EMBL" id="MCZ0704167.1"/>
    </source>
</evidence>
<dbReference type="EMBL" id="JAPRAT010000029">
    <property type="protein sequence ID" value="MCZ0704167.1"/>
    <property type="molecule type" value="Genomic_DNA"/>
</dbReference>
<gene>
    <name evidence="11" type="ORF">OWO01_13210</name>
</gene>
<dbReference type="PANTHER" id="PTHR45453:SF1">
    <property type="entry name" value="PHOSPHATE REGULON SENSOR PROTEIN PHOR"/>
    <property type="match status" value="1"/>
</dbReference>
<evidence type="ECO:0000256" key="7">
    <source>
        <dbReference type="ARBA" id="ARBA00022777"/>
    </source>
</evidence>
<sequence length="165" mass="18760">MIIEFGCEKQVKLNKTKLETGEILSIIKEQFDLAFQKKGVELIINKSTEDHWFVADQDKTIQILTNIVNNALQYTPSGKKVTVDIEDHKEYLRFIISDEGIGIDQQDHPYLFERFYRGDKSRDRRTGGIGIGLSIVKALVDAHQGEIIVESELDVGTTFSVTFPK</sequence>